<reference evidence="1" key="1">
    <citation type="journal article" date="2009" name="Rice">
        <title>De Novo Next Generation Sequencing of Plant Genomes.</title>
        <authorList>
            <person name="Rounsley S."/>
            <person name="Marri P.R."/>
            <person name="Yu Y."/>
            <person name="He R."/>
            <person name="Sisneros N."/>
            <person name="Goicoechea J.L."/>
            <person name="Lee S.J."/>
            <person name="Angelova A."/>
            <person name="Kudrna D."/>
            <person name="Luo M."/>
            <person name="Affourtit J."/>
            <person name="Desany B."/>
            <person name="Knight J."/>
            <person name="Niazi F."/>
            <person name="Egholm M."/>
            <person name="Wing R.A."/>
        </authorList>
    </citation>
    <scope>NUCLEOTIDE SEQUENCE [LARGE SCALE GENOMIC DNA]</scope>
    <source>
        <strain evidence="1">cv. IRGC 105608</strain>
    </source>
</reference>
<evidence type="ECO:0000313" key="1">
    <source>
        <dbReference type="EnsemblPlants" id="OBART07G01230.1"/>
    </source>
</evidence>
<sequence length="94" mass="10385">MMILALMSSAPEGVQGVVASEHLLPQDAQLLQHGLVGDAPFFGLIDDDAKPQQQPLQINTVSESEESRRVADRVTTLHRYIDTDIDQFVKAIRT</sequence>
<dbReference type="AlphaFoldDB" id="A0A0D3GLM6"/>
<dbReference type="Proteomes" id="UP000026960">
    <property type="component" value="Chromosome 7"/>
</dbReference>
<dbReference type="Gramene" id="OBART07G01230.1">
    <property type="protein sequence ID" value="OBART07G01230.1"/>
    <property type="gene ID" value="OBART07G01230"/>
</dbReference>
<protein>
    <submittedName>
        <fullName evidence="1">Uncharacterized protein</fullName>
    </submittedName>
</protein>
<evidence type="ECO:0000313" key="2">
    <source>
        <dbReference type="Proteomes" id="UP000026960"/>
    </source>
</evidence>
<accession>A0A0D3GLM6</accession>
<reference evidence="1" key="2">
    <citation type="submission" date="2015-03" db="UniProtKB">
        <authorList>
            <consortium name="EnsemblPlants"/>
        </authorList>
    </citation>
    <scope>IDENTIFICATION</scope>
</reference>
<keyword evidence="2" id="KW-1185">Reference proteome</keyword>
<dbReference type="HOGENOM" id="CLU_2389673_0_0_1"/>
<proteinExistence type="predicted"/>
<dbReference type="PaxDb" id="65489-OBART07G01230.1"/>
<dbReference type="EnsemblPlants" id="OBART07G01230.1">
    <property type="protein sequence ID" value="OBART07G01230.1"/>
    <property type="gene ID" value="OBART07G01230"/>
</dbReference>
<name>A0A0D3GLM6_9ORYZ</name>
<organism evidence="1">
    <name type="scientific">Oryza barthii</name>
    <dbReference type="NCBI Taxonomy" id="65489"/>
    <lineage>
        <taxon>Eukaryota</taxon>
        <taxon>Viridiplantae</taxon>
        <taxon>Streptophyta</taxon>
        <taxon>Embryophyta</taxon>
        <taxon>Tracheophyta</taxon>
        <taxon>Spermatophyta</taxon>
        <taxon>Magnoliopsida</taxon>
        <taxon>Liliopsida</taxon>
        <taxon>Poales</taxon>
        <taxon>Poaceae</taxon>
        <taxon>BOP clade</taxon>
        <taxon>Oryzoideae</taxon>
        <taxon>Oryzeae</taxon>
        <taxon>Oryzinae</taxon>
        <taxon>Oryza</taxon>
    </lineage>
</organism>